<dbReference type="SMART" id="SM00448">
    <property type="entry name" value="REC"/>
    <property type="match status" value="1"/>
</dbReference>
<name>A0A1N6FME6_9BACT</name>
<dbReference type="PANTHER" id="PTHR37299:SF1">
    <property type="entry name" value="STAGE 0 SPORULATION PROTEIN A HOMOLOG"/>
    <property type="match status" value="1"/>
</dbReference>
<sequence length="250" mass="28940">MMLTAIIIDDEQKGRLALREKLHDYCPDVKLIGEAADGLEGLQLIREKKPAIVFLDIEMPRMDGFDMLHELPEKNFHLIFTTAYDQYAIKAIRYAAFDYLLKPVDIEELRSAIKRAGMQSQPHTNEKLEVLQQNLQTRQQLNKIAIPTLEGLLFFNTTDIVHLEAQSNYTNIYFTNAPKLIASRTLKEFEELLPSDIFFRTHHSFIINLHHIKRYIKGDGGQIEMQNGHFALLSRRKKDRFMEIWGGGAI</sequence>
<dbReference type="STRING" id="536979.SAMN04488055_2299"/>
<feature type="domain" description="HTH LytTR-type" evidence="3">
    <location>
        <begin position="144"/>
        <end position="247"/>
    </location>
</feature>
<reference evidence="4 5" key="1">
    <citation type="submission" date="2016-11" db="EMBL/GenBank/DDBJ databases">
        <authorList>
            <person name="Jaros S."/>
            <person name="Januszkiewicz K."/>
            <person name="Wedrychowicz H."/>
        </authorList>
    </citation>
    <scope>NUCLEOTIDE SEQUENCE [LARGE SCALE GENOMIC DNA]</scope>
    <source>
        <strain evidence="4 5">DSM 24787</strain>
    </source>
</reference>
<dbReference type="Gene3D" id="3.40.50.2300">
    <property type="match status" value="1"/>
</dbReference>
<keyword evidence="1" id="KW-0597">Phosphoprotein</keyword>
<dbReference type="EMBL" id="FSRA01000001">
    <property type="protein sequence ID" value="SIN96396.1"/>
    <property type="molecule type" value="Genomic_DNA"/>
</dbReference>
<feature type="domain" description="Response regulatory" evidence="2">
    <location>
        <begin position="4"/>
        <end position="117"/>
    </location>
</feature>
<dbReference type="InterPro" id="IPR046947">
    <property type="entry name" value="LytR-like"/>
</dbReference>
<dbReference type="Gene3D" id="2.40.50.1020">
    <property type="entry name" value="LytTr DNA-binding domain"/>
    <property type="match status" value="1"/>
</dbReference>
<dbReference type="SMART" id="SM00850">
    <property type="entry name" value="LytTR"/>
    <property type="match status" value="1"/>
</dbReference>
<feature type="modified residue" description="4-aspartylphosphate" evidence="1">
    <location>
        <position position="56"/>
    </location>
</feature>
<dbReference type="Pfam" id="PF04397">
    <property type="entry name" value="LytTR"/>
    <property type="match status" value="1"/>
</dbReference>
<evidence type="ECO:0000259" key="2">
    <source>
        <dbReference type="PROSITE" id="PS50110"/>
    </source>
</evidence>
<dbReference type="SUPFAM" id="SSF52172">
    <property type="entry name" value="CheY-like"/>
    <property type="match status" value="1"/>
</dbReference>
<protein>
    <submittedName>
        <fullName evidence="4">Two component transcriptional regulator, LytTR family</fullName>
    </submittedName>
</protein>
<dbReference type="GO" id="GO:0003677">
    <property type="term" value="F:DNA binding"/>
    <property type="evidence" value="ECO:0007669"/>
    <property type="project" value="InterPro"/>
</dbReference>
<organism evidence="4 5">
    <name type="scientific">Chitinophaga niabensis</name>
    <dbReference type="NCBI Taxonomy" id="536979"/>
    <lineage>
        <taxon>Bacteria</taxon>
        <taxon>Pseudomonadati</taxon>
        <taxon>Bacteroidota</taxon>
        <taxon>Chitinophagia</taxon>
        <taxon>Chitinophagales</taxon>
        <taxon>Chitinophagaceae</taxon>
        <taxon>Chitinophaga</taxon>
    </lineage>
</organism>
<gene>
    <name evidence="4" type="ORF">SAMN04488055_2299</name>
</gene>
<evidence type="ECO:0000313" key="5">
    <source>
        <dbReference type="Proteomes" id="UP000185003"/>
    </source>
</evidence>
<dbReference type="InterPro" id="IPR011006">
    <property type="entry name" value="CheY-like_superfamily"/>
</dbReference>
<keyword evidence="5" id="KW-1185">Reference proteome</keyword>
<evidence type="ECO:0000256" key="1">
    <source>
        <dbReference type="PROSITE-ProRule" id="PRU00169"/>
    </source>
</evidence>
<proteinExistence type="predicted"/>
<evidence type="ECO:0000259" key="3">
    <source>
        <dbReference type="PROSITE" id="PS50930"/>
    </source>
</evidence>
<dbReference type="Proteomes" id="UP000185003">
    <property type="component" value="Unassembled WGS sequence"/>
</dbReference>
<dbReference type="InterPro" id="IPR001789">
    <property type="entry name" value="Sig_transdc_resp-reg_receiver"/>
</dbReference>
<dbReference type="PANTHER" id="PTHR37299">
    <property type="entry name" value="TRANSCRIPTIONAL REGULATOR-RELATED"/>
    <property type="match status" value="1"/>
</dbReference>
<dbReference type="GO" id="GO:0000156">
    <property type="term" value="F:phosphorelay response regulator activity"/>
    <property type="evidence" value="ECO:0007669"/>
    <property type="project" value="InterPro"/>
</dbReference>
<dbReference type="PROSITE" id="PS50930">
    <property type="entry name" value="HTH_LYTTR"/>
    <property type="match status" value="1"/>
</dbReference>
<evidence type="ECO:0000313" key="4">
    <source>
        <dbReference type="EMBL" id="SIN96396.1"/>
    </source>
</evidence>
<dbReference type="Pfam" id="PF00072">
    <property type="entry name" value="Response_reg"/>
    <property type="match status" value="1"/>
</dbReference>
<dbReference type="PROSITE" id="PS50110">
    <property type="entry name" value="RESPONSE_REGULATORY"/>
    <property type="match status" value="1"/>
</dbReference>
<dbReference type="InterPro" id="IPR007492">
    <property type="entry name" value="LytTR_DNA-bd_dom"/>
</dbReference>
<dbReference type="AlphaFoldDB" id="A0A1N6FME6"/>
<accession>A0A1N6FME6</accession>